<evidence type="ECO:0008006" key="5">
    <source>
        <dbReference type="Google" id="ProtNLM"/>
    </source>
</evidence>
<reference evidence="3" key="1">
    <citation type="submission" date="2023-05" db="EMBL/GenBank/DDBJ databases">
        <title>Nepenthes gracilis genome sequencing.</title>
        <authorList>
            <person name="Fukushima K."/>
        </authorList>
    </citation>
    <scope>NUCLEOTIDE SEQUENCE</scope>
    <source>
        <strain evidence="3">SING2019-196</strain>
    </source>
</reference>
<keyword evidence="4" id="KW-1185">Reference proteome</keyword>
<dbReference type="AlphaFoldDB" id="A0AAD3T445"/>
<dbReference type="EMBL" id="BSYO01000024">
    <property type="protein sequence ID" value="GMH22286.1"/>
    <property type="molecule type" value="Genomic_DNA"/>
</dbReference>
<dbReference type="Proteomes" id="UP001279734">
    <property type="component" value="Unassembled WGS sequence"/>
</dbReference>
<proteinExistence type="predicted"/>
<accession>A0AAD3T445</accession>
<feature type="chain" id="PRO_5042168946" description="Secreted protein" evidence="2">
    <location>
        <begin position="22"/>
        <end position="91"/>
    </location>
</feature>
<feature type="region of interest" description="Disordered" evidence="1">
    <location>
        <begin position="17"/>
        <end position="51"/>
    </location>
</feature>
<protein>
    <recommendedName>
        <fullName evidence="5">Secreted protein</fullName>
    </recommendedName>
</protein>
<evidence type="ECO:0000256" key="2">
    <source>
        <dbReference type="SAM" id="SignalP"/>
    </source>
</evidence>
<comment type="caution">
    <text evidence="3">The sequence shown here is derived from an EMBL/GenBank/DDBJ whole genome shotgun (WGS) entry which is preliminary data.</text>
</comment>
<keyword evidence="2" id="KW-0732">Signal</keyword>
<evidence type="ECO:0000313" key="3">
    <source>
        <dbReference type="EMBL" id="GMH22286.1"/>
    </source>
</evidence>
<evidence type="ECO:0000256" key="1">
    <source>
        <dbReference type="SAM" id="MobiDB-lite"/>
    </source>
</evidence>
<organism evidence="3 4">
    <name type="scientific">Nepenthes gracilis</name>
    <name type="common">Slender pitcher plant</name>
    <dbReference type="NCBI Taxonomy" id="150966"/>
    <lineage>
        <taxon>Eukaryota</taxon>
        <taxon>Viridiplantae</taxon>
        <taxon>Streptophyta</taxon>
        <taxon>Embryophyta</taxon>
        <taxon>Tracheophyta</taxon>
        <taxon>Spermatophyta</taxon>
        <taxon>Magnoliopsida</taxon>
        <taxon>eudicotyledons</taxon>
        <taxon>Gunneridae</taxon>
        <taxon>Pentapetalae</taxon>
        <taxon>Caryophyllales</taxon>
        <taxon>Nepenthaceae</taxon>
        <taxon>Nepenthes</taxon>
    </lineage>
</organism>
<feature type="signal peptide" evidence="2">
    <location>
        <begin position="1"/>
        <end position="21"/>
    </location>
</feature>
<feature type="compositionally biased region" description="Basic and acidic residues" evidence="1">
    <location>
        <begin position="30"/>
        <end position="47"/>
    </location>
</feature>
<evidence type="ECO:0000313" key="4">
    <source>
        <dbReference type="Proteomes" id="UP001279734"/>
    </source>
</evidence>
<name>A0AAD3T445_NEPGR</name>
<gene>
    <name evidence="3" type="ORF">Nepgr_024129</name>
</gene>
<sequence>MADQDVIVILTLLALAQGTSSSSSPEPSTEEGRGRQVDGGGEKKEDSVNGAVAKETHHLGAPLLEPYGTLRAPLGLKSLGLLTRYACLIGK</sequence>